<gene>
    <name evidence="10" type="ORF">CY34DRAFT_15403</name>
</gene>
<dbReference type="InterPro" id="IPR029489">
    <property type="entry name" value="OGT/SEC/SPY_C"/>
</dbReference>
<dbReference type="AlphaFoldDB" id="A0A0C9ZK84"/>
<dbReference type="Pfam" id="PF13844">
    <property type="entry name" value="Glyco_transf_41"/>
    <property type="match status" value="2"/>
</dbReference>
<sequence length="1070" mass="119687">MRSTAYDTASNAIFACLQNDPPDWDFLDALLSEFMILPTLSEQASLLCRELCAHLKAANSRLLASVTPQHAHRLLNVFTSVANIQQKVDGNTSSTLRHYVNAIETGIRLSPPLSSGTALTFRDIILASWFASFAFSTLPPSPEPNNILDAIQHRAKTNHLPHFDDTSLALVHAVHHASDGFIDAMLDPTTGTLPNVVLFPDQAQMLSAVIFASPHTTSDARAALYSGQSTYEIKTATSSALLTLARRIQEGALIADLGLDIPHCSNDALVLLLHYLALSLFPSASAFNDTGVVLCSMNSNTAPNPLRVASGRDVARLYYEKGLQIDPTHPHLLSNFGSLLKDAGQSTSAVGVFNHALQLHPELDIALVNMANTLKDMGRPADAVPYYVKAVTINPGLVDAYCGLSMSMNAVCNWTARDHWLTNAIAICEEHLSELHQQNIGILGERSVDDWLLTVALTTSRPQCDHSLRRWVHRFCLFTDTSDGRQPLLNEGSFLMRLIDWYRTRMQHRRYIETYGETLYGEELSHLPPEAAPTARPFGFLLSSASLQKVPTVLPFHTFTLPLPSRTIRRIAHRNALRVSYNIMTQITPDRVPLLPTPPLKRRINVGYVSSDFSDHPLSHLMKSVFQLHDQNRFCVFLYATSPSDGSAFRQYFEQGGLNFLDVSSWSNVDIVNRIEEDHIHILVDLGGYTRGARNEIFAARPSPVQISLMGYAGTLAATWCDYLVCDSITCPVDLFARVQAYRKRSLNHCCQHSDFGVPVGEEGDPESSSPLWIYTECPIYMPHTYFVTDHKQSCRHGENLSVEERAHTPAEKLWNDETKCRADLRRALFPDLPLNAIIFANFNQLYKIDPIIFATWLHILARVPHSILWLLRFPAAGETHLIQTAKEWAGDEIASRIRFTDVAAKDHHIYRCRVPDLFLDTSECSAHTVAADVLWAGTPLIACAWPSHRHKMSSRVAASLASATGFGEYMVVSSRDEYEERAVALGNSIRYTVQPNGNVEVCGDLLDLRRCLFLNRDTMPLFDTARWTKNLEKAYRMAWRRWVDGSMFRMSDDGCIWVKDDVDVPIRLN</sequence>
<dbReference type="GO" id="GO:0097363">
    <property type="term" value="F:protein O-acetylglucosaminyltransferase activity"/>
    <property type="evidence" value="ECO:0007669"/>
    <property type="project" value="UniProtKB-EC"/>
</dbReference>
<dbReference type="OrthoDB" id="421121at2759"/>
<keyword evidence="6" id="KW-0677">Repeat</keyword>
<reference evidence="10 11" key="1">
    <citation type="submission" date="2014-04" db="EMBL/GenBank/DDBJ databases">
        <authorList>
            <consortium name="DOE Joint Genome Institute"/>
            <person name="Kuo A."/>
            <person name="Ruytinx J."/>
            <person name="Rineau F."/>
            <person name="Colpaert J."/>
            <person name="Kohler A."/>
            <person name="Nagy L.G."/>
            <person name="Floudas D."/>
            <person name="Copeland A."/>
            <person name="Barry K.W."/>
            <person name="Cichocki N."/>
            <person name="Veneault-Fourrey C."/>
            <person name="LaButti K."/>
            <person name="Lindquist E.A."/>
            <person name="Lipzen A."/>
            <person name="Lundell T."/>
            <person name="Morin E."/>
            <person name="Murat C."/>
            <person name="Sun H."/>
            <person name="Tunlid A."/>
            <person name="Henrissat B."/>
            <person name="Grigoriev I.V."/>
            <person name="Hibbett D.S."/>
            <person name="Martin F."/>
            <person name="Nordberg H.P."/>
            <person name="Cantor M.N."/>
            <person name="Hua S.X."/>
        </authorList>
    </citation>
    <scope>NUCLEOTIDE SEQUENCE [LARGE SCALE GENOMIC DNA]</scope>
    <source>
        <strain evidence="10 11">UH-Slu-Lm8-n1</strain>
    </source>
</reference>
<keyword evidence="11" id="KW-1185">Reference proteome</keyword>
<comment type="similarity">
    <text evidence="2">Belongs to the glycosyltransferase 41 family. O-GlcNAc transferase subfamily.</text>
</comment>
<dbReference type="Gene3D" id="3.40.50.2000">
    <property type="entry name" value="Glycogen Phosphorylase B"/>
    <property type="match status" value="1"/>
</dbReference>
<evidence type="ECO:0000256" key="2">
    <source>
        <dbReference type="ARBA" id="ARBA00005386"/>
    </source>
</evidence>
<dbReference type="InterPro" id="IPR019734">
    <property type="entry name" value="TPR_rpt"/>
</dbReference>
<proteinExistence type="inferred from homology"/>
<dbReference type="STRING" id="930992.A0A0C9ZK84"/>
<accession>A0A0C9ZK84</accession>
<dbReference type="InterPro" id="IPR011990">
    <property type="entry name" value="TPR-like_helical_dom_sf"/>
</dbReference>
<evidence type="ECO:0000256" key="4">
    <source>
        <dbReference type="ARBA" id="ARBA00022676"/>
    </source>
</evidence>
<dbReference type="PANTHER" id="PTHR44998:SF1">
    <property type="entry name" value="UDP-N-ACETYLGLUCOSAMINE--PEPTIDE N-ACETYLGLUCOSAMINYLTRANSFERASE 110 KDA SUBUNIT"/>
    <property type="match status" value="1"/>
</dbReference>
<dbReference type="Pfam" id="PF13181">
    <property type="entry name" value="TPR_8"/>
    <property type="match status" value="1"/>
</dbReference>
<feature type="domain" description="O-GlcNAc transferase C-terminal" evidence="9">
    <location>
        <begin position="548"/>
        <end position="736"/>
    </location>
</feature>
<dbReference type="SMART" id="SM00028">
    <property type="entry name" value="TPR"/>
    <property type="match status" value="2"/>
</dbReference>
<dbReference type="HOGENOM" id="CLU_001721_0_1_1"/>
<evidence type="ECO:0000256" key="5">
    <source>
        <dbReference type="ARBA" id="ARBA00022679"/>
    </source>
</evidence>
<dbReference type="Proteomes" id="UP000054485">
    <property type="component" value="Unassembled WGS sequence"/>
</dbReference>
<dbReference type="InParanoid" id="A0A0C9ZK84"/>
<evidence type="ECO:0000256" key="6">
    <source>
        <dbReference type="ARBA" id="ARBA00022737"/>
    </source>
</evidence>
<dbReference type="Gene3D" id="3.40.50.11380">
    <property type="match status" value="2"/>
</dbReference>
<dbReference type="SUPFAM" id="SSF48452">
    <property type="entry name" value="TPR-like"/>
    <property type="match status" value="2"/>
</dbReference>
<name>A0A0C9ZK84_9AGAM</name>
<keyword evidence="4" id="KW-0328">Glycosyltransferase</keyword>
<dbReference type="EMBL" id="KN835424">
    <property type="protein sequence ID" value="KIK37870.1"/>
    <property type="molecule type" value="Genomic_DNA"/>
</dbReference>
<keyword evidence="7 8" id="KW-0802">TPR repeat</keyword>
<keyword evidence="5 10" id="KW-0808">Transferase</keyword>
<dbReference type="Gene3D" id="1.25.40.10">
    <property type="entry name" value="Tetratricopeptide repeat domain"/>
    <property type="match status" value="2"/>
</dbReference>
<protein>
    <recommendedName>
        <fullName evidence="3">protein O-GlcNAc transferase</fullName>
        <ecNumber evidence="3">2.4.1.255</ecNumber>
    </recommendedName>
</protein>
<evidence type="ECO:0000313" key="11">
    <source>
        <dbReference type="Proteomes" id="UP000054485"/>
    </source>
</evidence>
<dbReference type="PANTHER" id="PTHR44998">
    <property type="match status" value="1"/>
</dbReference>
<dbReference type="GO" id="GO:0006493">
    <property type="term" value="P:protein O-linked glycosylation"/>
    <property type="evidence" value="ECO:0007669"/>
    <property type="project" value="TreeGrafter"/>
</dbReference>
<evidence type="ECO:0000256" key="3">
    <source>
        <dbReference type="ARBA" id="ARBA00011970"/>
    </source>
</evidence>
<dbReference type="PROSITE" id="PS50005">
    <property type="entry name" value="TPR"/>
    <property type="match status" value="1"/>
</dbReference>
<evidence type="ECO:0000256" key="8">
    <source>
        <dbReference type="PROSITE-ProRule" id="PRU00339"/>
    </source>
</evidence>
<feature type="domain" description="O-GlcNAc transferase C-terminal" evidence="9">
    <location>
        <begin position="832"/>
        <end position="995"/>
    </location>
</feature>
<comment type="pathway">
    <text evidence="1">Protein modification; protein glycosylation.</text>
</comment>
<evidence type="ECO:0000313" key="10">
    <source>
        <dbReference type="EMBL" id="KIK37870.1"/>
    </source>
</evidence>
<evidence type="ECO:0000256" key="7">
    <source>
        <dbReference type="ARBA" id="ARBA00022803"/>
    </source>
</evidence>
<dbReference type="EC" id="2.4.1.255" evidence="3"/>
<feature type="repeat" description="TPR" evidence="8">
    <location>
        <begin position="330"/>
        <end position="363"/>
    </location>
</feature>
<organism evidence="10 11">
    <name type="scientific">Suillus luteus UH-Slu-Lm8-n1</name>
    <dbReference type="NCBI Taxonomy" id="930992"/>
    <lineage>
        <taxon>Eukaryota</taxon>
        <taxon>Fungi</taxon>
        <taxon>Dikarya</taxon>
        <taxon>Basidiomycota</taxon>
        <taxon>Agaricomycotina</taxon>
        <taxon>Agaricomycetes</taxon>
        <taxon>Agaricomycetidae</taxon>
        <taxon>Boletales</taxon>
        <taxon>Suillineae</taxon>
        <taxon>Suillaceae</taxon>
        <taxon>Suillus</taxon>
    </lineage>
</organism>
<evidence type="ECO:0000259" key="9">
    <source>
        <dbReference type="Pfam" id="PF13844"/>
    </source>
</evidence>
<reference evidence="11" key="2">
    <citation type="submission" date="2015-01" db="EMBL/GenBank/DDBJ databases">
        <title>Evolutionary Origins and Diversification of the Mycorrhizal Mutualists.</title>
        <authorList>
            <consortium name="DOE Joint Genome Institute"/>
            <consortium name="Mycorrhizal Genomics Consortium"/>
            <person name="Kohler A."/>
            <person name="Kuo A."/>
            <person name="Nagy L.G."/>
            <person name="Floudas D."/>
            <person name="Copeland A."/>
            <person name="Barry K.W."/>
            <person name="Cichocki N."/>
            <person name="Veneault-Fourrey C."/>
            <person name="LaButti K."/>
            <person name="Lindquist E.A."/>
            <person name="Lipzen A."/>
            <person name="Lundell T."/>
            <person name="Morin E."/>
            <person name="Murat C."/>
            <person name="Riley R."/>
            <person name="Ohm R."/>
            <person name="Sun H."/>
            <person name="Tunlid A."/>
            <person name="Henrissat B."/>
            <person name="Grigoriev I.V."/>
            <person name="Hibbett D.S."/>
            <person name="Martin F."/>
        </authorList>
    </citation>
    <scope>NUCLEOTIDE SEQUENCE [LARGE SCALE GENOMIC DNA]</scope>
    <source>
        <strain evidence="11">UH-Slu-Lm8-n1</strain>
    </source>
</reference>
<evidence type="ECO:0000256" key="1">
    <source>
        <dbReference type="ARBA" id="ARBA00004922"/>
    </source>
</evidence>